<accession>A0A3P7Y9V2</accession>
<gene>
    <name evidence="2" type="ORF">HPBE_LOCUS10194</name>
</gene>
<organism evidence="3 4">
    <name type="scientific">Heligmosomoides polygyrus</name>
    <name type="common">Parasitic roundworm</name>
    <dbReference type="NCBI Taxonomy" id="6339"/>
    <lineage>
        <taxon>Eukaryota</taxon>
        <taxon>Metazoa</taxon>
        <taxon>Ecdysozoa</taxon>
        <taxon>Nematoda</taxon>
        <taxon>Chromadorea</taxon>
        <taxon>Rhabditida</taxon>
        <taxon>Rhabditina</taxon>
        <taxon>Rhabditomorpha</taxon>
        <taxon>Strongyloidea</taxon>
        <taxon>Heligmosomidae</taxon>
        <taxon>Heligmosomoides</taxon>
    </lineage>
</organism>
<evidence type="ECO:0000313" key="2">
    <source>
        <dbReference type="EMBL" id="VDO84081.1"/>
    </source>
</evidence>
<sequence>MCSGYTAALNDDKALVISFRGTDAFLQLIEESDESVFNSQTTWIAGGKVSKYFNDAFMAVWNGGMKDDFNTLRSKYPSYQVWVTGHSLGGAMATLAASYIVAANLVPATSVELVTFGEPRTGNKDFSAAHDKQLAYSFRVTHWRDIVPHVPPEDLEGYYHHKFESGATFKVCTADEDKGCSDGLDITMSISEHTHYFDTDVSGYGEKGCK</sequence>
<keyword evidence="3" id="KW-1185">Reference proteome</keyword>
<dbReference type="Pfam" id="PF01764">
    <property type="entry name" value="Lipase_3"/>
    <property type="match status" value="1"/>
</dbReference>
<dbReference type="CDD" id="cd00519">
    <property type="entry name" value="Lipase_3"/>
    <property type="match status" value="1"/>
</dbReference>
<dbReference type="Proteomes" id="UP000050761">
    <property type="component" value="Unassembled WGS sequence"/>
</dbReference>
<protein>
    <submittedName>
        <fullName evidence="4">Lipase_3 domain-containing protein</fullName>
    </submittedName>
</protein>
<dbReference type="Gene3D" id="3.40.50.1820">
    <property type="entry name" value="alpha/beta hydrolase"/>
    <property type="match status" value="1"/>
</dbReference>
<evidence type="ECO:0000259" key="1">
    <source>
        <dbReference type="Pfam" id="PF01764"/>
    </source>
</evidence>
<dbReference type="GO" id="GO:0006629">
    <property type="term" value="P:lipid metabolic process"/>
    <property type="evidence" value="ECO:0007669"/>
    <property type="project" value="InterPro"/>
</dbReference>
<dbReference type="OrthoDB" id="5866690at2759"/>
<proteinExistence type="predicted"/>
<evidence type="ECO:0000313" key="4">
    <source>
        <dbReference type="WBParaSite" id="HPBE_0001019301-mRNA-1"/>
    </source>
</evidence>
<reference evidence="2 3" key="1">
    <citation type="submission" date="2018-11" db="EMBL/GenBank/DDBJ databases">
        <authorList>
            <consortium name="Pathogen Informatics"/>
        </authorList>
    </citation>
    <scope>NUCLEOTIDE SEQUENCE [LARGE SCALE GENOMIC DNA]</scope>
</reference>
<dbReference type="PANTHER" id="PTHR45908:SF8">
    <property type="entry name" value="FUNGAL LIPASE-LIKE DOMAIN-CONTAINING PROTEIN"/>
    <property type="match status" value="1"/>
</dbReference>
<dbReference type="WBParaSite" id="HPBE_0001019301-mRNA-1">
    <property type="protein sequence ID" value="HPBE_0001019301-mRNA-1"/>
    <property type="gene ID" value="HPBE_0001019301"/>
</dbReference>
<feature type="domain" description="Fungal lipase-type" evidence="1">
    <location>
        <begin position="16"/>
        <end position="153"/>
    </location>
</feature>
<dbReference type="EMBL" id="UZAH01026679">
    <property type="protein sequence ID" value="VDO84081.1"/>
    <property type="molecule type" value="Genomic_DNA"/>
</dbReference>
<accession>A0A183FQY5</accession>
<name>A0A183FQY5_HELPZ</name>
<reference evidence="4" key="2">
    <citation type="submission" date="2019-09" db="UniProtKB">
        <authorList>
            <consortium name="WormBaseParasite"/>
        </authorList>
    </citation>
    <scope>IDENTIFICATION</scope>
</reference>
<dbReference type="InterPro" id="IPR029058">
    <property type="entry name" value="AB_hydrolase_fold"/>
</dbReference>
<dbReference type="AlphaFoldDB" id="A0A183FQY5"/>
<dbReference type="SUPFAM" id="SSF53474">
    <property type="entry name" value="alpha/beta-Hydrolases"/>
    <property type="match status" value="1"/>
</dbReference>
<dbReference type="InterPro" id="IPR002921">
    <property type="entry name" value="Fungal_lipase-type"/>
</dbReference>
<evidence type="ECO:0000313" key="3">
    <source>
        <dbReference type="Proteomes" id="UP000050761"/>
    </source>
</evidence>
<dbReference type="PANTHER" id="PTHR45908">
    <property type="entry name" value="PROTEIN CBG11750-RELATED"/>
    <property type="match status" value="1"/>
</dbReference>